<dbReference type="AlphaFoldDB" id="A0A177B1T0"/>
<reference evidence="2 3" key="1">
    <citation type="submission" date="2016-04" db="EMBL/GenBank/DDBJ databases">
        <title>The genome of Intoshia linei affirms orthonectids as highly simplified spiralians.</title>
        <authorList>
            <person name="Mikhailov K.V."/>
            <person name="Slusarev G.S."/>
            <person name="Nikitin M.A."/>
            <person name="Logacheva M.D."/>
            <person name="Penin A."/>
            <person name="Aleoshin V."/>
            <person name="Panchin Y.V."/>
        </authorList>
    </citation>
    <scope>NUCLEOTIDE SEQUENCE [LARGE SCALE GENOMIC DNA]</scope>
    <source>
        <strain evidence="2">Intl2013</strain>
        <tissue evidence="2">Whole animal</tissue>
    </source>
</reference>
<keyword evidence="3" id="KW-1185">Reference proteome</keyword>
<proteinExistence type="predicted"/>
<keyword evidence="1" id="KW-0812">Transmembrane</keyword>
<dbReference type="PANTHER" id="PTHR47272">
    <property type="entry name" value="DDE_TNP_1_7 DOMAIN-CONTAINING PROTEIN"/>
    <property type="match status" value="1"/>
</dbReference>
<evidence type="ECO:0008006" key="4">
    <source>
        <dbReference type="Google" id="ProtNLM"/>
    </source>
</evidence>
<evidence type="ECO:0000313" key="3">
    <source>
        <dbReference type="Proteomes" id="UP000078046"/>
    </source>
</evidence>
<sequence length="154" mass="17971">NVCGVEPIGKVKRWSKKYNHGMDGVDIFDRAASDYRPLIRAKKWYFPLMIHGINALMVYAWRMYQMIHQCKMPQLQFRRSVVLGAITTSFPRPITGPQLTVSTPSRFDAVDHVPISIQPRRCILCKKNCRIKCNKCQKALHINTCFQNYYSEFE</sequence>
<comment type="caution">
    <text evidence="2">The sequence shown here is derived from an EMBL/GenBank/DDBJ whole genome shotgun (WGS) entry which is preliminary data.</text>
</comment>
<keyword evidence="1" id="KW-1133">Transmembrane helix</keyword>
<evidence type="ECO:0000256" key="1">
    <source>
        <dbReference type="SAM" id="Phobius"/>
    </source>
</evidence>
<feature type="transmembrane region" description="Helical" evidence="1">
    <location>
        <begin position="44"/>
        <end position="64"/>
    </location>
</feature>
<organism evidence="2 3">
    <name type="scientific">Intoshia linei</name>
    <dbReference type="NCBI Taxonomy" id="1819745"/>
    <lineage>
        <taxon>Eukaryota</taxon>
        <taxon>Metazoa</taxon>
        <taxon>Spiralia</taxon>
        <taxon>Lophotrochozoa</taxon>
        <taxon>Mesozoa</taxon>
        <taxon>Orthonectida</taxon>
        <taxon>Rhopaluridae</taxon>
        <taxon>Intoshia</taxon>
    </lineage>
</organism>
<feature type="non-terminal residue" evidence="2">
    <location>
        <position position="1"/>
    </location>
</feature>
<dbReference type="OrthoDB" id="10057240at2759"/>
<dbReference type="Proteomes" id="UP000078046">
    <property type="component" value="Unassembled WGS sequence"/>
</dbReference>
<name>A0A177B1T0_9BILA</name>
<gene>
    <name evidence="2" type="ORF">A3Q56_04019</name>
</gene>
<protein>
    <recommendedName>
        <fullName evidence="4">PiggyBac transposable element-derived protein domain-containing protein</fullName>
    </recommendedName>
</protein>
<keyword evidence="1" id="KW-0472">Membrane</keyword>
<dbReference type="EMBL" id="LWCA01000487">
    <property type="protein sequence ID" value="OAF68229.1"/>
    <property type="molecule type" value="Genomic_DNA"/>
</dbReference>
<accession>A0A177B1T0</accession>
<evidence type="ECO:0000313" key="2">
    <source>
        <dbReference type="EMBL" id="OAF68229.1"/>
    </source>
</evidence>